<dbReference type="PANTHER" id="PTHR43792">
    <property type="entry name" value="GNAT FAMILY, PUTATIVE (AFU_ORTHOLOGUE AFUA_3G00765)-RELATED-RELATED"/>
    <property type="match status" value="1"/>
</dbReference>
<dbReference type="InterPro" id="IPR016181">
    <property type="entry name" value="Acyl_CoA_acyltransferase"/>
</dbReference>
<protein>
    <submittedName>
        <fullName evidence="2">N-acetyltransferase</fullName>
    </submittedName>
</protein>
<feature type="domain" description="N-acetyltransferase" evidence="1">
    <location>
        <begin position="10"/>
        <end position="167"/>
    </location>
</feature>
<reference evidence="2 3" key="1">
    <citation type="submission" date="2018-05" db="EMBL/GenBank/DDBJ databases">
        <title>Genome comparison of Eubacterium sp.</title>
        <authorList>
            <person name="Feng Y."/>
            <person name="Sanchez-Andrea I."/>
            <person name="Stams A.J.M."/>
            <person name="De Vos W.M."/>
        </authorList>
    </citation>
    <scope>NUCLEOTIDE SEQUENCE [LARGE SCALE GENOMIC DNA]</scope>
    <source>
        <strain evidence="2 3">YI</strain>
    </source>
</reference>
<dbReference type="GO" id="GO:0016747">
    <property type="term" value="F:acyltransferase activity, transferring groups other than amino-acyl groups"/>
    <property type="evidence" value="ECO:0007669"/>
    <property type="project" value="InterPro"/>
</dbReference>
<name>A0A4P9CCS4_EUBML</name>
<keyword evidence="3" id="KW-1185">Reference proteome</keyword>
<evidence type="ECO:0000313" key="2">
    <source>
        <dbReference type="EMBL" id="QCT73494.1"/>
    </source>
</evidence>
<keyword evidence="2" id="KW-0808">Transferase</keyword>
<sequence>MNMILKTKRLSLREMSDYDFKDLCEMLQDPVVMTAYEHAFEDEEVRQWLENQKRRYSEDGFGLWAVLLKETGEMIGQCGLTWQNVGEEKVLEVGYLFKKAFWHKGYAIEAAKACKQYAFEILGVKEVYSIIRDTNIASQAVAKRNGMTLKGEIVKHYYEMDMPHLLYSAVRK</sequence>
<dbReference type="PROSITE" id="PS51186">
    <property type="entry name" value="GNAT"/>
    <property type="match status" value="1"/>
</dbReference>
<dbReference type="PANTHER" id="PTHR43792:SF1">
    <property type="entry name" value="N-ACETYLTRANSFERASE DOMAIN-CONTAINING PROTEIN"/>
    <property type="match status" value="1"/>
</dbReference>
<dbReference type="EMBL" id="CP029487">
    <property type="protein sequence ID" value="QCT73494.1"/>
    <property type="molecule type" value="Genomic_DNA"/>
</dbReference>
<gene>
    <name evidence="2" type="ORF">CPZ25_019975</name>
</gene>
<dbReference type="InterPro" id="IPR000182">
    <property type="entry name" value="GNAT_dom"/>
</dbReference>
<accession>A0A4P9CCS4</accession>
<evidence type="ECO:0000313" key="3">
    <source>
        <dbReference type="Proteomes" id="UP000218387"/>
    </source>
</evidence>
<dbReference type="InterPro" id="IPR051531">
    <property type="entry name" value="N-acetyltransferase"/>
</dbReference>
<dbReference type="AlphaFoldDB" id="A0A4P9CCS4"/>
<organism evidence="2 3">
    <name type="scientific">Eubacterium maltosivorans</name>
    <dbReference type="NCBI Taxonomy" id="2041044"/>
    <lineage>
        <taxon>Bacteria</taxon>
        <taxon>Bacillati</taxon>
        <taxon>Bacillota</taxon>
        <taxon>Clostridia</taxon>
        <taxon>Eubacteriales</taxon>
        <taxon>Eubacteriaceae</taxon>
        <taxon>Eubacterium</taxon>
    </lineage>
</organism>
<dbReference type="SUPFAM" id="SSF55729">
    <property type="entry name" value="Acyl-CoA N-acyltransferases (Nat)"/>
    <property type="match status" value="1"/>
</dbReference>
<dbReference type="Pfam" id="PF13302">
    <property type="entry name" value="Acetyltransf_3"/>
    <property type="match status" value="1"/>
</dbReference>
<evidence type="ECO:0000259" key="1">
    <source>
        <dbReference type="PROSITE" id="PS51186"/>
    </source>
</evidence>
<dbReference type="Gene3D" id="3.40.630.30">
    <property type="match status" value="1"/>
</dbReference>
<dbReference type="KEGG" id="emt:CPZ25_019975"/>
<dbReference type="Proteomes" id="UP000218387">
    <property type="component" value="Chromosome"/>
</dbReference>
<proteinExistence type="predicted"/>